<dbReference type="InterPro" id="IPR036265">
    <property type="entry name" value="HIT-like_sf"/>
</dbReference>
<evidence type="ECO:0000256" key="1">
    <source>
        <dbReference type="ARBA" id="ARBA00010951"/>
    </source>
</evidence>
<dbReference type="PROSITE" id="PS51084">
    <property type="entry name" value="HIT_2"/>
    <property type="match status" value="1"/>
</dbReference>
<dbReference type="Pfam" id="PF01087">
    <property type="entry name" value="GalP_UDP_transf"/>
    <property type="match status" value="1"/>
</dbReference>
<dbReference type="EMBL" id="PFMR01000241">
    <property type="protein sequence ID" value="PIZ15692.1"/>
    <property type="molecule type" value="Genomic_DNA"/>
</dbReference>
<comment type="caution">
    <text evidence="12">The sequence shown here is derived from an EMBL/GenBank/DDBJ whole genome shotgun (WGS) entry which is preliminary data.</text>
</comment>
<evidence type="ECO:0000259" key="11">
    <source>
        <dbReference type="PROSITE" id="PS51084"/>
    </source>
</evidence>
<evidence type="ECO:0000256" key="3">
    <source>
        <dbReference type="ARBA" id="ARBA00022695"/>
    </source>
</evidence>
<keyword evidence="3 12" id="KW-0548">Nucleotidyltransferase</keyword>
<evidence type="ECO:0000256" key="6">
    <source>
        <dbReference type="ARBA" id="ARBA00023277"/>
    </source>
</evidence>
<dbReference type="InterPro" id="IPR053177">
    <property type="entry name" value="ADP-glucose_phosphorylase"/>
</dbReference>
<feature type="active site" description="Tele-UMP-histidine intermediate" evidence="8">
    <location>
        <position position="163"/>
    </location>
</feature>
<feature type="binding site" evidence="9">
    <location>
        <position position="110"/>
    </location>
    <ligand>
        <name>Zn(2+)</name>
        <dbReference type="ChEBI" id="CHEBI:29105"/>
    </ligand>
</feature>
<dbReference type="GO" id="GO:0006012">
    <property type="term" value="P:galactose metabolic process"/>
    <property type="evidence" value="ECO:0007669"/>
    <property type="project" value="UniProtKB-UniRule"/>
</dbReference>
<feature type="binding site" evidence="9">
    <location>
        <position position="43"/>
    </location>
    <ligand>
        <name>Zn(2+)</name>
        <dbReference type="ChEBI" id="CHEBI:29105"/>
    </ligand>
</feature>
<keyword evidence="2 12" id="KW-0808">Transferase</keyword>
<dbReference type="GO" id="GO:0008270">
    <property type="term" value="F:zinc ion binding"/>
    <property type="evidence" value="ECO:0007669"/>
    <property type="project" value="InterPro"/>
</dbReference>
<feature type="binding site" evidence="9">
    <location>
        <position position="161"/>
    </location>
    <ligand>
        <name>Zn(2+)</name>
        <dbReference type="ChEBI" id="CHEBI:29105"/>
    </ligand>
</feature>
<dbReference type="InterPro" id="IPR001937">
    <property type="entry name" value="GalP_UDPtransf1"/>
</dbReference>
<dbReference type="GO" id="GO:0008108">
    <property type="term" value="F:UDP-glucose:hexose-1-phosphate uridylyltransferase activity"/>
    <property type="evidence" value="ECO:0007669"/>
    <property type="project" value="UniProtKB-UniRule"/>
</dbReference>
<comment type="cofactor">
    <cofactor evidence="9">
        <name>Zn(2+)</name>
        <dbReference type="ChEBI" id="CHEBI:29105"/>
    </cofactor>
    <text evidence="9">Binds 1 zinc ion per subunit.</text>
</comment>
<dbReference type="EC" id="2.7.7.12" evidence="7"/>
<evidence type="ECO:0000256" key="4">
    <source>
        <dbReference type="ARBA" id="ARBA00022723"/>
    </source>
</evidence>
<dbReference type="PIRSF" id="PIRSF000808">
    <property type="entry name" value="GalT"/>
    <property type="match status" value="1"/>
</dbReference>
<evidence type="ECO:0000256" key="10">
    <source>
        <dbReference type="PROSITE-ProRule" id="PRU00464"/>
    </source>
</evidence>
<feature type="binding site" evidence="9">
    <location>
        <position position="46"/>
    </location>
    <ligand>
        <name>Zn(2+)</name>
        <dbReference type="ChEBI" id="CHEBI:29105"/>
    </ligand>
</feature>
<evidence type="ECO:0000256" key="5">
    <source>
        <dbReference type="ARBA" id="ARBA00022833"/>
    </source>
</evidence>
<dbReference type="Pfam" id="PF02744">
    <property type="entry name" value="GalP_UDP_tr_C"/>
    <property type="match status" value="1"/>
</dbReference>
<gene>
    <name evidence="12" type="primary">galT</name>
    <name evidence="12" type="ORF">COY52_09055</name>
</gene>
<comment type="caution">
    <text evidence="10">Lacks conserved residue(s) required for the propagation of feature annotation.</text>
</comment>
<proteinExistence type="inferred from homology"/>
<evidence type="ECO:0000256" key="7">
    <source>
        <dbReference type="NCBIfam" id="TIGR00209"/>
    </source>
</evidence>
<protein>
    <recommendedName>
        <fullName evidence="7">Galactose-1-phosphate uridylyltransferase</fullName>
        <ecNumber evidence="7">2.7.7.12</ecNumber>
    </recommendedName>
</protein>
<dbReference type="AlphaFoldDB" id="A0A2M7S831"/>
<dbReference type="PANTHER" id="PTHR42763:SF2">
    <property type="entry name" value="ADP-GLUCOSE PHOSPHORYLASE"/>
    <property type="match status" value="1"/>
</dbReference>
<dbReference type="Gene3D" id="3.30.428.10">
    <property type="entry name" value="HIT-like"/>
    <property type="match status" value="2"/>
</dbReference>
<dbReference type="UniPathway" id="UPA00214"/>
<keyword evidence="4 9" id="KW-0479">Metal-binding</keyword>
<accession>A0A2M7S831</accession>
<name>A0A2M7S831_9BACT</name>
<dbReference type="Proteomes" id="UP000229307">
    <property type="component" value="Unassembled WGS sequence"/>
</dbReference>
<organism evidence="12 13">
    <name type="scientific">Candidatus Desantisbacteria bacterium CG_4_10_14_0_8_um_filter_48_22</name>
    <dbReference type="NCBI Taxonomy" id="1974543"/>
    <lineage>
        <taxon>Bacteria</taxon>
        <taxon>Candidatus Desantisiibacteriota</taxon>
    </lineage>
</organism>
<evidence type="ECO:0000313" key="13">
    <source>
        <dbReference type="Proteomes" id="UP000229307"/>
    </source>
</evidence>
<sequence length="331" mass="37968">MPELRQNLATKEWVIIATERAKRPEDFKSTKARKEQPPFSKECPFCPGNEINTPGETYRISDEKGWVVRSFPNKFAALVNEGERIRKIKGIQRWLNGVGVHEVIVESPVHNMTTALLPVEGVRLIIELYRARYRELLKDDRMETIVIFKNHGEAAGTSLEHPHSQLIATPVVPGQGRYRLEEAMRYYDDTGECVYCKMLNEEIKEQSRMVMETDHFAAFVLYAALGPFHTWILPKRHAPNFGEISDNEMRDMAYILRTVLAKFYHGLDNPDFNYVIRSAPTGGGANDYYHWYLSIVPRLSKTAGFELGSGMFINSSVPEENAKFLREVRVP</sequence>
<evidence type="ECO:0000256" key="8">
    <source>
        <dbReference type="PIRSR" id="PIRSR000808-1"/>
    </source>
</evidence>
<dbReference type="InterPro" id="IPR011146">
    <property type="entry name" value="HIT-like"/>
</dbReference>
<comment type="similarity">
    <text evidence="1">Belongs to the galactose-1-phosphate uridylyltransferase type 1 family.</text>
</comment>
<evidence type="ECO:0000256" key="2">
    <source>
        <dbReference type="ARBA" id="ARBA00022679"/>
    </source>
</evidence>
<dbReference type="PANTHER" id="PTHR42763">
    <property type="entry name" value="ADP-GLUCOSE PHOSPHORYLASE"/>
    <property type="match status" value="1"/>
</dbReference>
<evidence type="ECO:0000313" key="12">
    <source>
        <dbReference type="EMBL" id="PIZ15692.1"/>
    </source>
</evidence>
<feature type="domain" description="HIT" evidence="11">
    <location>
        <begin position="194"/>
        <end position="305"/>
    </location>
</feature>
<keyword evidence="6" id="KW-0119">Carbohydrate metabolism</keyword>
<reference evidence="13" key="1">
    <citation type="submission" date="2017-09" db="EMBL/GenBank/DDBJ databases">
        <title>Depth-based differentiation of microbial function through sediment-hosted aquifers and enrichment of novel symbionts in the deep terrestrial subsurface.</title>
        <authorList>
            <person name="Probst A.J."/>
            <person name="Ladd B."/>
            <person name="Jarett J.K."/>
            <person name="Geller-Mcgrath D.E."/>
            <person name="Sieber C.M.K."/>
            <person name="Emerson J.B."/>
            <person name="Anantharaman K."/>
            <person name="Thomas B.C."/>
            <person name="Malmstrom R."/>
            <person name="Stieglmeier M."/>
            <person name="Klingl A."/>
            <person name="Woyke T."/>
            <person name="Ryan C.M."/>
            <person name="Banfield J.F."/>
        </authorList>
    </citation>
    <scope>NUCLEOTIDE SEQUENCE [LARGE SCALE GENOMIC DNA]</scope>
</reference>
<dbReference type="InterPro" id="IPR005850">
    <property type="entry name" value="GalP_Utransf_C"/>
</dbReference>
<dbReference type="SUPFAM" id="SSF54197">
    <property type="entry name" value="HIT-like"/>
    <property type="match status" value="2"/>
</dbReference>
<dbReference type="NCBIfam" id="TIGR00209">
    <property type="entry name" value="galT_1"/>
    <property type="match status" value="1"/>
</dbReference>
<dbReference type="InterPro" id="IPR005849">
    <property type="entry name" value="GalP_Utransf_N"/>
</dbReference>
<keyword evidence="5 9" id="KW-0862">Zinc</keyword>
<evidence type="ECO:0000256" key="9">
    <source>
        <dbReference type="PIRSR" id="PIRSR000808-3"/>
    </source>
</evidence>